<dbReference type="Pfam" id="PF13193">
    <property type="entry name" value="AMP-binding_C"/>
    <property type="match status" value="1"/>
</dbReference>
<evidence type="ECO:0000313" key="5">
    <source>
        <dbReference type="Proteomes" id="UP000734511"/>
    </source>
</evidence>
<dbReference type="Proteomes" id="UP000734511">
    <property type="component" value="Unassembled WGS sequence"/>
</dbReference>
<feature type="domain" description="AMP-dependent synthetase/ligase" evidence="2">
    <location>
        <begin position="31"/>
        <end position="401"/>
    </location>
</feature>
<evidence type="ECO:0000259" key="3">
    <source>
        <dbReference type="Pfam" id="PF13193"/>
    </source>
</evidence>
<name>A0ABX0ZM02_9ACTN</name>
<dbReference type="InterPro" id="IPR000873">
    <property type="entry name" value="AMP-dep_synth/lig_dom"/>
</dbReference>
<dbReference type="InterPro" id="IPR050237">
    <property type="entry name" value="ATP-dep_AMP-bd_enzyme"/>
</dbReference>
<evidence type="ECO:0000259" key="2">
    <source>
        <dbReference type="Pfam" id="PF00501"/>
    </source>
</evidence>
<dbReference type="Gene3D" id="2.30.38.10">
    <property type="entry name" value="Luciferase, Domain 3"/>
    <property type="match status" value="1"/>
</dbReference>
<feature type="domain" description="AMP-binding enzyme C-terminal" evidence="3">
    <location>
        <begin position="452"/>
        <end position="527"/>
    </location>
</feature>
<evidence type="ECO:0000256" key="1">
    <source>
        <dbReference type="SAM" id="MobiDB-lite"/>
    </source>
</evidence>
<dbReference type="EMBL" id="JAATEJ010000005">
    <property type="protein sequence ID" value="NJP43557.1"/>
    <property type="molecule type" value="Genomic_DNA"/>
</dbReference>
<dbReference type="InterPro" id="IPR045851">
    <property type="entry name" value="AMP-bd_C_sf"/>
</dbReference>
<sequence>MLDGCTARCQSEMTEYRQSGYWKGELLGSSLRRWAREQGKRTALVGSRTRLSYAALDAWADRLAAGFQAAGIRPRERVVVQLPNIPEFVAICFGLFRCGAIPVFSLPAHRNREIRHLAEIAEASAIIVPAVLRGFDHRAMAAEVCDAVPSVRQVVVVGEPGPGQRALAEMDLPGSEAGAPDPPGDPADVAFFLLSGGTTALPKLIPRTHEDYGYQLRAAAELCRLGPDAVYLAVLPVAFNFTWGCPGVLGTMEAGGTAVLAGDPSPETCFALIAQERVTLSSVVPTVAHVWLEALRDLEPPPDLSSLRVLQIGSAKLHREVAERIGPAFGCRLQQVFGMAEGLLTMTRHDDPEESVLTTQGRPLSPADRLTVADPVTGRPVPDGAVGELLTRGPYTLLGYYKAPEHNARAFTADGWFRTGDLVRLTGRGELVHEGRVKDVVVRGGDKISAAEIEGELVQHPAVRQVAVVAVPDPLLGECTCACVVPGGRPPRLVELKRMLLERGLAEYKLPDRLEVYDTFPLTGLGKVDKKLLVADVQARDAARVPG</sequence>
<proteinExistence type="predicted"/>
<dbReference type="Pfam" id="PF00501">
    <property type="entry name" value="AMP-binding"/>
    <property type="match status" value="1"/>
</dbReference>
<dbReference type="InterPro" id="IPR025110">
    <property type="entry name" value="AMP-bd_C"/>
</dbReference>
<reference evidence="4 5" key="1">
    <citation type="submission" date="2020-03" db="EMBL/GenBank/DDBJ databases">
        <title>WGS of actinomycetes isolated from Thailand.</title>
        <authorList>
            <person name="Thawai C."/>
        </authorList>
    </citation>
    <scope>NUCLEOTIDE SEQUENCE [LARGE SCALE GENOMIC DNA]</scope>
    <source>
        <strain evidence="4 5">PRB2-1</strain>
    </source>
</reference>
<comment type="caution">
    <text evidence="4">The sequence shown here is derived from an EMBL/GenBank/DDBJ whole genome shotgun (WGS) entry which is preliminary data.</text>
</comment>
<organism evidence="4 5">
    <name type="scientific">Actinacidiphila epipremni</name>
    <dbReference type="NCBI Taxonomy" id="2053013"/>
    <lineage>
        <taxon>Bacteria</taxon>
        <taxon>Bacillati</taxon>
        <taxon>Actinomycetota</taxon>
        <taxon>Actinomycetes</taxon>
        <taxon>Kitasatosporales</taxon>
        <taxon>Streptomycetaceae</taxon>
        <taxon>Actinacidiphila</taxon>
    </lineage>
</organism>
<dbReference type="SUPFAM" id="SSF56801">
    <property type="entry name" value="Acetyl-CoA synthetase-like"/>
    <property type="match status" value="1"/>
</dbReference>
<protein>
    <submittedName>
        <fullName evidence="4">(2,3-dihydroxybenzoyl)adenylate synthase</fullName>
    </submittedName>
</protein>
<dbReference type="PANTHER" id="PTHR43767">
    <property type="entry name" value="LONG-CHAIN-FATTY-ACID--COA LIGASE"/>
    <property type="match status" value="1"/>
</dbReference>
<accession>A0ABX0ZM02</accession>
<dbReference type="PANTHER" id="PTHR43767:SF1">
    <property type="entry name" value="NONRIBOSOMAL PEPTIDE SYNTHASE PES1 (EUROFUNG)-RELATED"/>
    <property type="match status" value="1"/>
</dbReference>
<dbReference type="Gene3D" id="3.40.50.980">
    <property type="match status" value="2"/>
</dbReference>
<gene>
    <name evidence="4" type="ORF">HCN08_09115</name>
</gene>
<evidence type="ECO:0000313" key="4">
    <source>
        <dbReference type="EMBL" id="NJP43557.1"/>
    </source>
</evidence>
<dbReference type="Gene3D" id="3.30.300.30">
    <property type="match status" value="1"/>
</dbReference>
<keyword evidence="5" id="KW-1185">Reference proteome</keyword>
<feature type="region of interest" description="Disordered" evidence="1">
    <location>
        <begin position="356"/>
        <end position="378"/>
    </location>
</feature>